<protein>
    <submittedName>
        <fullName evidence="4">Uncharacterized protein</fullName>
    </submittedName>
</protein>
<proteinExistence type="predicted"/>
<comment type="subcellular location">
    <subcellularLocation>
        <location evidence="1">Cell outer membrane</location>
    </subcellularLocation>
</comment>
<evidence type="ECO:0000256" key="2">
    <source>
        <dbReference type="ARBA" id="ARBA00023136"/>
    </source>
</evidence>
<dbReference type="InterPro" id="IPR036942">
    <property type="entry name" value="Beta-barrel_TonB_sf"/>
</dbReference>
<organism evidence="4">
    <name type="scientific">Candidatus Caldatribacterium californiense</name>
    <dbReference type="NCBI Taxonomy" id="1454726"/>
    <lineage>
        <taxon>Bacteria</taxon>
        <taxon>Pseudomonadati</taxon>
        <taxon>Atribacterota</taxon>
        <taxon>Atribacteria</taxon>
        <taxon>Atribacterales</taxon>
        <taxon>Candidatus Caldatribacteriaceae</taxon>
        <taxon>Candidatus Caldatribacterium</taxon>
    </lineage>
</organism>
<dbReference type="InterPro" id="IPR010727">
    <property type="entry name" value="DUF1302"/>
</dbReference>
<evidence type="ECO:0000256" key="3">
    <source>
        <dbReference type="ARBA" id="ARBA00023237"/>
    </source>
</evidence>
<keyword evidence="2" id="KW-0472">Membrane</keyword>
<dbReference type="Gene3D" id="2.40.170.20">
    <property type="entry name" value="TonB-dependent receptor, beta-barrel domain"/>
    <property type="match status" value="1"/>
</dbReference>
<dbReference type="AlphaFoldDB" id="A0A7V3YL47"/>
<accession>A0A7V3YL47</accession>
<gene>
    <name evidence="4" type="ORF">ENU96_03075</name>
</gene>
<dbReference type="Pfam" id="PF06980">
    <property type="entry name" value="DUF1302"/>
    <property type="match status" value="1"/>
</dbReference>
<name>A0A7V3YL47_9BACT</name>
<keyword evidence="3" id="KW-0998">Cell outer membrane</keyword>
<reference evidence="4" key="1">
    <citation type="journal article" date="2020" name="mSystems">
        <title>Genome- and Community-Level Interaction Insights into Carbon Utilization and Element Cycling Functions of Hydrothermarchaeota in Hydrothermal Sediment.</title>
        <authorList>
            <person name="Zhou Z."/>
            <person name="Liu Y."/>
            <person name="Xu W."/>
            <person name="Pan J."/>
            <person name="Luo Z.H."/>
            <person name="Li M."/>
        </authorList>
    </citation>
    <scope>NUCLEOTIDE SEQUENCE [LARGE SCALE GENOMIC DNA]</scope>
    <source>
        <strain evidence="4">SpSt-716</strain>
    </source>
</reference>
<sequence length="421" mass="47466">MKRFLTGVVVLLFGYVLGPVWALETQGNVAAFSSYSFQERDLDYGIKVNFSSTIPLDSRYFGNVELLLKYQDENNIRPLRVREVSFQGVQAPWDETDFRVGLLEITWGASDVMSPVDVLNPRPFSRDLSADILGEKIPVPALDLEWYLNATWSLEFFYQPRFVANFVPEFVEKQFLLPSLLPFGVDPQRTNMVITRDEPPVSFSSPIWALRARGSMGAFDIALSYIQGYFLSSYPRETTITLLPEGLWDVRVHSGYPKRSILGLEFQGTLAGIEGLTLRGDVAFVVPEKWIHTVALSQGGEVQIPVFDAPYWKASLGVDYSWNNTYVNLAYFLGNLWEEGERVSPYGYFHVDWQSEDGKWKPFLNCVTSLEDGSTVWMLGTEYKPGDNWNVTLTYSVSSGAQGSKLGSVGEGIALEVKYSF</sequence>
<evidence type="ECO:0000256" key="1">
    <source>
        <dbReference type="ARBA" id="ARBA00004442"/>
    </source>
</evidence>
<comment type="caution">
    <text evidence="4">The sequence shown here is derived from an EMBL/GenBank/DDBJ whole genome shotgun (WGS) entry which is preliminary data.</text>
</comment>
<dbReference type="GO" id="GO:0009279">
    <property type="term" value="C:cell outer membrane"/>
    <property type="evidence" value="ECO:0007669"/>
    <property type="project" value="UniProtKB-SubCell"/>
</dbReference>
<dbReference type="EMBL" id="DTEN01000123">
    <property type="protein sequence ID" value="HGI74647.1"/>
    <property type="molecule type" value="Genomic_DNA"/>
</dbReference>
<evidence type="ECO:0000313" key="4">
    <source>
        <dbReference type="EMBL" id="HGI74647.1"/>
    </source>
</evidence>